<proteinExistence type="predicted"/>
<accession>A0A0D0AHJ0</accession>
<name>A0A0D0AHJ0_9AGAM</name>
<evidence type="ECO:0000313" key="1">
    <source>
        <dbReference type="EMBL" id="KIK37589.1"/>
    </source>
</evidence>
<reference evidence="1 2" key="1">
    <citation type="submission" date="2014-04" db="EMBL/GenBank/DDBJ databases">
        <authorList>
            <consortium name="DOE Joint Genome Institute"/>
            <person name="Kuo A."/>
            <person name="Ruytinx J."/>
            <person name="Rineau F."/>
            <person name="Colpaert J."/>
            <person name="Kohler A."/>
            <person name="Nagy L.G."/>
            <person name="Floudas D."/>
            <person name="Copeland A."/>
            <person name="Barry K.W."/>
            <person name="Cichocki N."/>
            <person name="Veneault-Fourrey C."/>
            <person name="LaButti K."/>
            <person name="Lindquist E.A."/>
            <person name="Lipzen A."/>
            <person name="Lundell T."/>
            <person name="Morin E."/>
            <person name="Murat C."/>
            <person name="Sun H."/>
            <person name="Tunlid A."/>
            <person name="Henrissat B."/>
            <person name="Grigoriev I.V."/>
            <person name="Hibbett D.S."/>
            <person name="Martin F."/>
            <person name="Nordberg H.P."/>
            <person name="Cantor M.N."/>
            <person name="Hua S.X."/>
        </authorList>
    </citation>
    <scope>NUCLEOTIDE SEQUENCE [LARGE SCALE GENOMIC DNA]</scope>
    <source>
        <strain evidence="1 2">UH-Slu-Lm8-n1</strain>
    </source>
</reference>
<evidence type="ECO:0000313" key="2">
    <source>
        <dbReference type="Proteomes" id="UP000054485"/>
    </source>
</evidence>
<dbReference type="InParanoid" id="A0A0D0AHJ0"/>
<sequence>MKRKAVKHSSIRGSLQLIKISFNKFGWLMAAQCAVRVCTASCLQLEATWQVSVVNSYISAGAHIKLSITVRSVSINTE</sequence>
<dbReference type="Proteomes" id="UP000054485">
    <property type="component" value="Unassembled WGS sequence"/>
</dbReference>
<dbReference type="EMBL" id="KN835441">
    <property type="protein sequence ID" value="KIK37589.1"/>
    <property type="molecule type" value="Genomic_DNA"/>
</dbReference>
<dbReference type="HOGENOM" id="CLU_2623648_0_0_1"/>
<keyword evidence="2" id="KW-1185">Reference proteome</keyword>
<organism evidence="1 2">
    <name type="scientific">Suillus luteus UH-Slu-Lm8-n1</name>
    <dbReference type="NCBI Taxonomy" id="930992"/>
    <lineage>
        <taxon>Eukaryota</taxon>
        <taxon>Fungi</taxon>
        <taxon>Dikarya</taxon>
        <taxon>Basidiomycota</taxon>
        <taxon>Agaricomycotina</taxon>
        <taxon>Agaricomycetes</taxon>
        <taxon>Agaricomycetidae</taxon>
        <taxon>Boletales</taxon>
        <taxon>Suillineae</taxon>
        <taxon>Suillaceae</taxon>
        <taxon>Suillus</taxon>
    </lineage>
</organism>
<protein>
    <submittedName>
        <fullName evidence="1">Uncharacterized protein</fullName>
    </submittedName>
</protein>
<gene>
    <name evidence="1" type="ORF">CY34DRAFT_451091</name>
</gene>
<reference evidence="2" key="2">
    <citation type="submission" date="2015-01" db="EMBL/GenBank/DDBJ databases">
        <title>Evolutionary Origins and Diversification of the Mycorrhizal Mutualists.</title>
        <authorList>
            <consortium name="DOE Joint Genome Institute"/>
            <consortium name="Mycorrhizal Genomics Consortium"/>
            <person name="Kohler A."/>
            <person name="Kuo A."/>
            <person name="Nagy L.G."/>
            <person name="Floudas D."/>
            <person name="Copeland A."/>
            <person name="Barry K.W."/>
            <person name="Cichocki N."/>
            <person name="Veneault-Fourrey C."/>
            <person name="LaButti K."/>
            <person name="Lindquist E.A."/>
            <person name="Lipzen A."/>
            <person name="Lundell T."/>
            <person name="Morin E."/>
            <person name="Murat C."/>
            <person name="Riley R."/>
            <person name="Ohm R."/>
            <person name="Sun H."/>
            <person name="Tunlid A."/>
            <person name="Henrissat B."/>
            <person name="Grigoriev I.V."/>
            <person name="Hibbett D.S."/>
            <person name="Martin F."/>
        </authorList>
    </citation>
    <scope>NUCLEOTIDE SEQUENCE [LARGE SCALE GENOMIC DNA]</scope>
    <source>
        <strain evidence="2">UH-Slu-Lm8-n1</strain>
    </source>
</reference>
<dbReference type="AlphaFoldDB" id="A0A0D0AHJ0"/>